<dbReference type="Proteomes" id="UP000001805">
    <property type="component" value="Chromosome 1, Linkage Group I"/>
</dbReference>
<feature type="compositionally biased region" description="Basic residues" evidence="1">
    <location>
        <begin position="215"/>
        <end position="227"/>
    </location>
</feature>
<evidence type="ECO:0008006" key="4">
    <source>
        <dbReference type="Google" id="ProtNLM"/>
    </source>
</evidence>
<dbReference type="OrthoDB" id="4564043at2759"/>
<feature type="region of interest" description="Disordered" evidence="1">
    <location>
        <begin position="158"/>
        <end position="312"/>
    </location>
</feature>
<evidence type="ECO:0000313" key="2">
    <source>
        <dbReference type="EMBL" id="EAA36422.1"/>
    </source>
</evidence>
<dbReference type="STRING" id="367110.Q7SHT6"/>
<organism evidence="2 3">
    <name type="scientific">Neurospora crassa (strain ATCC 24698 / 74-OR23-1A / CBS 708.71 / DSM 1257 / FGSC 987)</name>
    <dbReference type="NCBI Taxonomy" id="367110"/>
    <lineage>
        <taxon>Eukaryota</taxon>
        <taxon>Fungi</taxon>
        <taxon>Dikarya</taxon>
        <taxon>Ascomycota</taxon>
        <taxon>Pezizomycotina</taxon>
        <taxon>Sordariomycetes</taxon>
        <taxon>Sordariomycetidae</taxon>
        <taxon>Sordariales</taxon>
        <taxon>Sordariaceae</taxon>
        <taxon>Neurospora</taxon>
    </lineage>
</organism>
<feature type="compositionally biased region" description="Polar residues" evidence="1">
    <location>
        <begin position="85"/>
        <end position="95"/>
    </location>
</feature>
<dbReference type="EMBL" id="CM002236">
    <property type="protein sequence ID" value="EAA36422.1"/>
    <property type="molecule type" value="Genomic_DNA"/>
</dbReference>
<name>Q7SHT6_NEUCR</name>
<feature type="region of interest" description="Disordered" evidence="1">
    <location>
        <begin position="1"/>
        <end position="102"/>
    </location>
</feature>
<dbReference type="HOGENOM" id="CLU_379510_0_0_1"/>
<dbReference type="VEuPathDB" id="FungiDB:NCU02527"/>
<dbReference type="KEGG" id="ncr:NCU02527"/>
<sequence length="730" mass="81113">MSGASSVPEAQAKRCSTIKKDIQNKNAEEWSSSSVMEKRTQSARLQPLSYAGALRGDQGARKEVKPTPPPTPTPFLKAATPLKPSVTSVPSKPTVQQPPPAVPIFKQPEQAKVSLHTNSINASSRESYPQLSQSVAKVKLAPISYAQAVTGERISTLVVRGKEKQGPQADLQKAGGEMTVHQELEKGSQKIPQKSAPMGGQKNPQKSPEKNTQKTQKKSPKKKKKKGNPPPETKAATSDSTIKAQHTPHHQKASKESQEPEKKSVSTIERCSIAPQGGGHSKESTRSQNACGDAAVGGQNQGKKFHVESPRGRSSVKVLPCIRNAPTKPKAAAWGAQNWRSPTTIRPRQRSTTFPSFENSSHSLHNQSPTLAACYQFGQSPSTSFATGFTKHPQYNHHGHILHNLSKSSLPTMGNPYGYGRRCRALDAEQWTKAAATPNRSSNFLGSADFAIHCDEPGEEGLWPEAINQQRRIAEYIKQHDRKEINLWEGPRDWDVRIDCGHRPFLAHRQMLARDQSTLKELATVLPDGSKSHYICTYTTPERMANVLAFIYDKGTMDGERFKPSEDNTLDGGIILNNTMAYLAGVETDFPLLRDVALSNLQKAIQGIRRFFDDADGYIQDYANKAREDGTSFQEWDCLVSFVTDDELANFYRPFRIAMQTLYDFHVYTQTKFCADEMLPLRSAMWGLMKDVYHVRLVFSKAFRNHEAPQWEESGLLQFGREEDAFFVGV</sequence>
<protein>
    <recommendedName>
        <fullName evidence="4">BTB domain-containing protein</fullName>
    </recommendedName>
</protein>
<dbReference type="RefSeq" id="XP_965658.1">
    <property type="nucleotide sequence ID" value="XM_960565.2"/>
</dbReference>
<dbReference type="AlphaFoldDB" id="Q7SHT6"/>
<proteinExistence type="predicted"/>
<evidence type="ECO:0000313" key="3">
    <source>
        <dbReference type="Proteomes" id="UP000001805"/>
    </source>
</evidence>
<reference evidence="2 3" key="1">
    <citation type="journal article" date="2003" name="Nature">
        <title>The genome sequence of the filamentous fungus Neurospora crassa.</title>
        <authorList>
            <person name="Galagan J.E."/>
            <person name="Calvo S.E."/>
            <person name="Borkovich K.A."/>
            <person name="Selker E.U."/>
            <person name="Read N.D."/>
            <person name="Jaffe D."/>
            <person name="FitzHugh W."/>
            <person name="Ma L.J."/>
            <person name="Smirnov S."/>
            <person name="Purcell S."/>
            <person name="Rehman B."/>
            <person name="Elkins T."/>
            <person name="Engels R."/>
            <person name="Wang S."/>
            <person name="Nielsen C.B."/>
            <person name="Butler J."/>
            <person name="Endrizzi M."/>
            <person name="Qui D."/>
            <person name="Ianakiev P."/>
            <person name="Bell-Pedersen D."/>
            <person name="Nelson M.A."/>
            <person name="Werner-Washburne M."/>
            <person name="Selitrennikoff C.P."/>
            <person name="Kinsey J.A."/>
            <person name="Braun E.L."/>
            <person name="Zelter A."/>
            <person name="Schulte U."/>
            <person name="Kothe G.O."/>
            <person name="Jedd G."/>
            <person name="Mewes W."/>
            <person name="Staben C."/>
            <person name="Marcotte E."/>
            <person name="Greenberg D."/>
            <person name="Roy A."/>
            <person name="Foley K."/>
            <person name="Naylor J."/>
            <person name="Stange-Thomann N."/>
            <person name="Barrett R."/>
            <person name="Gnerre S."/>
            <person name="Kamal M."/>
            <person name="Kamvysselis M."/>
            <person name="Mauceli E."/>
            <person name="Bielke C."/>
            <person name="Rudd S."/>
            <person name="Frishman D."/>
            <person name="Krystofova S."/>
            <person name="Rasmussen C."/>
            <person name="Metzenberg R.L."/>
            <person name="Perkins D.D."/>
            <person name="Kroken S."/>
            <person name="Cogoni C."/>
            <person name="Macino G."/>
            <person name="Catcheside D."/>
            <person name="Li W."/>
            <person name="Pratt R.J."/>
            <person name="Osmani S.A."/>
            <person name="DeSouza C.P."/>
            <person name="Glass L."/>
            <person name="Orbach M.J."/>
            <person name="Berglund J.A."/>
            <person name="Voelker R."/>
            <person name="Yarden O."/>
            <person name="Plamann M."/>
            <person name="Seiler S."/>
            <person name="Dunlap J."/>
            <person name="Radford A."/>
            <person name="Aramayo R."/>
            <person name="Natvig D.O."/>
            <person name="Alex L.A."/>
            <person name="Mannhaupt G."/>
            <person name="Ebbole D.J."/>
            <person name="Freitag M."/>
            <person name="Paulsen I."/>
            <person name="Sachs M.S."/>
            <person name="Lander E.S."/>
            <person name="Nusbaum C."/>
            <person name="Birren B."/>
        </authorList>
    </citation>
    <scope>NUCLEOTIDE SEQUENCE [LARGE SCALE GENOMIC DNA]</scope>
    <source>
        <strain evidence="3">ATCC 24698 / 74-OR23-1A / CBS 708.71 / DSM 1257 / FGSC 987</strain>
    </source>
</reference>
<feature type="compositionally biased region" description="Basic and acidic residues" evidence="1">
    <location>
        <begin position="18"/>
        <end position="28"/>
    </location>
</feature>
<feature type="compositionally biased region" description="Basic and acidic residues" evidence="1">
    <location>
        <begin position="253"/>
        <end position="264"/>
    </location>
</feature>
<accession>Q7SHT6</accession>
<dbReference type="InParanoid" id="Q7SHT6"/>
<evidence type="ECO:0000256" key="1">
    <source>
        <dbReference type="SAM" id="MobiDB-lite"/>
    </source>
</evidence>
<dbReference type="GeneID" id="3881856"/>
<dbReference type="PaxDb" id="5141-EFNCRP00000002105"/>
<gene>
    <name evidence="2" type="ORF">NCU02527</name>
</gene>
<keyword evidence="3" id="KW-1185">Reference proteome</keyword>
<feature type="compositionally biased region" description="Polar residues" evidence="1">
    <location>
        <begin position="235"/>
        <end position="244"/>
    </location>
</feature>